<proteinExistence type="predicted"/>
<dbReference type="STRING" id="32264.T1K740"/>
<dbReference type="SMART" id="SM00399">
    <property type="entry name" value="ZnF_C4"/>
    <property type="match status" value="1"/>
</dbReference>
<keyword evidence="4" id="KW-0805">Transcription regulation</keyword>
<dbReference type="InterPro" id="IPR013087">
    <property type="entry name" value="Znf_C2H2_type"/>
</dbReference>
<reference evidence="14" key="2">
    <citation type="submission" date="2015-06" db="UniProtKB">
        <authorList>
            <consortium name="EnsemblMetazoa"/>
        </authorList>
    </citation>
    <scope>IDENTIFICATION</scope>
</reference>
<evidence type="ECO:0000313" key="15">
    <source>
        <dbReference type="Proteomes" id="UP000015104"/>
    </source>
</evidence>
<dbReference type="PROSITE" id="PS50157">
    <property type="entry name" value="ZINC_FINGER_C2H2_2"/>
    <property type="match status" value="1"/>
</dbReference>
<keyword evidence="3" id="KW-0862">Zinc</keyword>
<evidence type="ECO:0000259" key="11">
    <source>
        <dbReference type="PROSITE" id="PS50157"/>
    </source>
</evidence>
<dbReference type="InterPro" id="IPR013088">
    <property type="entry name" value="Znf_NHR/GATA"/>
</dbReference>
<dbReference type="GO" id="GO:0008270">
    <property type="term" value="F:zinc ion binding"/>
    <property type="evidence" value="ECO:0007669"/>
    <property type="project" value="UniProtKB-KW"/>
</dbReference>
<feature type="region of interest" description="Disordered" evidence="10">
    <location>
        <begin position="286"/>
        <end position="404"/>
    </location>
</feature>
<evidence type="ECO:0000256" key="3">
    <source>
        <dbReference type="ARBA" id="ARBA00022833"/>
    </source>
</evidence>
<feature type="compositionally biased region" description="Basic and acidic residues" evidence="10">
    <location>
        <begin position="315"/>
        <end position="324"/>
    </location>
</feature>
<dbReference type="EMBL" id="CAEY01001799">
    <property type="status" value="NOT_ANNOTATED_CDS"/>
    <property type="molecule type" value="Genomic_DNA"/>
</dbReference>
<dbReference type="GO" id="GO:0003700">
    <property type="term" value="F:DNA-binding transcription factor activity"/>
    <property type="evidence" value="ECO:0007669"/>
    <property type="project" value="InterPro"/>
</dbReference>
<dbReference type="Pfam" id="PF00105">
    <property type="entry name" value="zf-C4"/>
    <property type="match status" value="1"/>
</dbReference>
<feature type="compositionally biased region" description="Polar residues" evidence="10">
    <location>
        <begin position="373"/>
        <end position="400"/>
    </location>
</feature>
<dbReference type="PROSITE" id="PS00028">
    <property type="entry name" value="ZINC_FINGER_C2H2_1"/>
    <property type="match status" value="1"/>
</dbReference>
<keyword evidence="5" id="KW-0238">DNA-binding</keyword>
<dbReference type="PROSITE" id="PS51030">
    <property type="entry name" value="NUCLEAR_REC_DBD_2"/>
    <property type="match status" value="1"/>
</dbReference>
<dbReference type="PROSITE" id="PS51058">
    <property type="entry name" value="ZF_CXXC"/>
    <property type="match status" value="1"/>
</dbReference>
<keyword evidence="15" id="KW-1185">Reference proteome</keyword>
<feature type="region of interest" description="Disordered" evidence="10">
    <location>
        <begin position="92"/>
        <end position="136"/>
    </location>
</feature>
<feature type="compositionally biased region" description="Low complexity" evidence="10">
    <location>
        <begin position="360"/>
        <end position="372"/>
    </location>
</feature>
<evidence type="ECO:0000256" key="1">
    <source>
        <dbReference type="ARBA" id="ARBA00022723"/>
    </source>
</evidence>
<evidence type="ECO:0000256" key="2">
    <source>
        <dbReference type="ARBA" id="ARBA00022771"/>
    </source>
</evidence>
<evidence type="ECO:0000313" key="14">
    <source>
        <dbReference type="EnsemblMetazoa" id="tetur06g02860.1"/>
    </source>
</evidence>
<sequence length="467" mass="50650">MMNDEIIHNQGVEASDFPSAIPSIEVNGKSDDEMIEETQDDREGCRSLICDSNGIIVAEMVYRCMICANVVESIAEAQKHYRIKHIGEEIAEPSSLSSASASTTTTTLSPPNKEGSKVSAPLALTMNGDGNQSDEAEDYSFTSQELPFLFNHNNINNYDYTSGFIGNFDDLDPTQFLSQTFQTEPTSKKSKTESNGTSSSRGGYVTCAVCNITKFYASVQRRYGQFTCMGCAKFFGRFLMKPRRYYCPNLGTCPLAQSPRCKACLLQACIRTYVIDDKRMKIVNANKPLKRMGPGGGSLPSDSQESPPPATALRTSKEANKKESSLLASPNLNEVSDGKSKSSPLSKDDKLNSPTVMKGNNSVINNTNGNRNSPKGSVDSTASVSSTPTPKKSNASNGTNPGRKVAGCRACSGCLAEDCGKCHYCLDKPKFGGGNTLKKKCIAKRCLMQGYKIKPSDNLKKIKISRK</sequence>
<feature type="compositionally biased region" description="Low complexity" evidence="10">
    <location>
        <begin position="94"/>
        <end position="109"/>
    </location>
</feature>
<evidence type="ECO:0000256" key="8">
    <source>
        <dbReference type="ARBA" id="ARBA00023242"/>
    </source>
</evidence>
<evidence type="ECO:0000259" key="12">
    <source>
        <dbReference type="PROSITE" id="PS51030"/>
    </source>
</evidence>
<feature type="domain" description="Nuclear receptor" evidence="12">
    <location>
        <begin position="204"/>
        <end position="287"/>
    </location>
</feature>
<feature type="region of interest" description="Disordered" evidence="10">
    <location>
        <begin position="1"/>
        <end position="28"/>
    </location>
</feature>
<keyword evidence="1" id="KW-0479">Metal-binding</keyword>
<dbReference type="AlphaFoldDB" id="T1K740"/>
<evidence type="ECO:0000256" key="9">
    <source>
        <dbReference type="PROSITE-ProRule" id="PRU00509"/>
    </source>
</evidence>
<dbReference type="Proteomes" id="UP000015104">
    <property type="component" value="Unassembled WGS sequence"/>
</dbReference>
<dbReference type="InterPro" id="IPR001628">
    <property type="entry name" value="Znf_hrmn_rcpt"/>
</dbReference>
<dbReference type="EnsemblMetazoa" id="tetur06g02860.1">
    <property type="protein sequence ID" value="tetur06g02860.1"/>
    <property type="gene ID" value="tetur06g02860"/>
</dbReference>
<dbReference type="SUPFAM" id="SSF57716">
    <property type="entry name" value="Glucocorticoid receptor-like (DNA-binding domain)"/>
    <property type="match status" value="1"/>
</dbReference>
<dbReference type="HOGENOM" id="CLU_659427_0_0_1"/>
<evidence type="ECO:0000259" key="13">
    <source>
        <dbReference type="PROSITE" id="PS51058"/>
    </source>
</evidence>
<evidence type="ECO:0000256" key="6">
    <source>
        <dbReference type="ARBA" id="ARBA00023163"/>
    </source>
</evidence>
<protein>
    <recommendedName>
        <fullName evidence="16">Nuclear receptor domain-containing protein</fullName>
    </recommendedName>
</protein>
<evidence type="ECO:0008006" key="16">
    <source>
        <dbReference type="Google" id="ProtNLM"/>
    </source>
</evidence>
<reference evidence="15" key="1">
    <citation type="submission" date="2011-08" db="EMBL/GenBank/DDBJ databases">
        <authorList>
            <person name="Rombauts S."/>
        </authorList>
    </citation>
    <scope>NUCLEOTIDE SEQUENCE</scope>
    <source>
        <strain evidence="15">London</strain>
    </source>
</reference>
<dbReference type="eggNOG" id="ENOG502SCUE">
    <property type="taxonomic scope" value="Eukaryota"/>
</dbReference>
<keyword evidence="2 9" id="KW-0863">Zinc-finger</keyword>
<evidence type="ECO:0000256" key="10">
    <source>
        <dbReference type="SAM" id="MobiDB-lite"/>
    </source>
</evidence>
<evidence type="ECO:0000256" key="5">
    <source>
        <dbReference type="ARBA" id="ARBA00023125"/>
    </source>
</evidence>
<feature type="region of interest" description="Disordered" evidence="10">
    <location>
        <begin position="180"/>
        <end position="201"/>
    </location>
</feature>
<keyword evidence="8" id="KW-0539">Nucleus</keyword>
<dbReference type="OMA" id="MICANVV"/>
<dbReference type="GO" id="GO:0043565">
    <property type="term" value="F:sequence-specific DNA binding"/>
    <property type="evidence" value="ECO:0007669"/>
    <property type="project" value="InterPro"/>
</dbReference>
<feature type="domain" description="CXXC-type" evidence="13">
    <location>
        <begin position="400"/>
        <end position="447"/>
    </location>
</feature>
<keyword evidence="6" id="KW-0804">Transcription</keyword>
<feature type="domain" description="C2H2-type" evidence="11">
    <location>
        <begin position="62"/>
        <end position="90"/>
    </location>
</feature>
<dbReference type="Pfam" id="PF02008">
    <property type="entry name" value="zf-CXXC"/>
    <property type="match status" value="1"/>
</dbReference>
<feature type="compositionally biased region" description="Basic and acidic residues" evidence="10">
    <location>
        <begin position="336"/>
        <end position="351"/>
    </location>
</feature>
<dbReference type="InterPro" id="IPR002857">
    <property type="entry name" value="Znf_CXXC"/>
</dbReference>
<name>T1K740_TETUR</name>
<evidence type="ECO:0000256" key="4">
    <source>
        <dbReference type="ARBA" id="ARBA00023015"/>
    </source>
</evidence>
<keyword evidence="7" id="KW-0675">Receptor</keyword>
<dbReference type="Gene3D" id="3.30.50.10">
    <property type="entry name" value="Erythroid Transcription Factor GATA-1, subunit A"/>
    <property type="match status" value="1"/>
</dbReference>
<evidence type="ECO:0000256" key="7">
    <source>
        <dbReference type="ARBA" id="ARBA00023170"/>
    </source>
</evidence>
<accession>T1K740</accession>
<organism evidence="14 15">
    <name type="scientific">Tetranychus urticae</name>
    <name type="common">Two-spotted spider mite</name>
    <dbReference type="NCBI Taxonomy" id="32264"/>
    <lineage>
        <taxon>Eukaryota</taxon>
        <taxon>Metazoa</taxon>
        <taxon>Ecdysozoa</taxon>
        <taxon>Arthropoda</taxon>
        <taxon>Chelicerata</taxon>
        <taxon>Arachnida</taxon>
        <taxon>Acari</taxon>
        <taxon>Acariformes</taxon>
        <taxon>Trombidiformes</taxon>
        <taxon>Prostigmata</taxon>
        <taxon>Eleutherengona</taxon>
        <taxon>Raphignathae</taxon>
        <taxon>Tetranychoidea</taxon>
        <taxon>Tetranychidae</taxon>
        <taxon>Tetranychus</taxon>
    </lineage>
</organism>